<protein>
    <submittedName>
        <fullName evidence="4">Flavodoxin family protein</fullName>
    </submittedName>
</protein>
<dbReference type="PANTHER" id="PTHR43278:SF2">
    <property type="entry name" value="IRON-SULFUR FLAVOPROTEIN"/>
    <property type="match status" value="1"/>
</dbReference>
<dbReference type="AlphaFoldDB" id="A0A3A4P1D9"/>
<dbReference type="Pfam" id="PF03358">
    <property type="entry name" value="FMN_red"/>
    <property type="match status" value="1"/>
</dbReference>
<dbReference type="InterPro" id="IPR029039">
    <property type="entry name" value="Flavoprotein-like_sf"/>
</dbReference>
<dbReference type="GO" id="GO:0016491">
    <property type="term" value="F:oxidoreductase activity"/>
    <property type="evidence" value="ECO:0007669"/>
    <property type="project" value="InterPro"/>
</dbReference>
<evidence type="ECO:0000256" key="2">
    <source>
        <dbReference type="ARBA" id="ARBA00022643"/>
    </source>
</evidence>
<evidence type="ECO:0000259" key="3">
    <source>
        <dbReference type="Pfam" id="PF03358"/>
    </source>
</evidence>
<dbReference type="PANTHER" id="PTHR43278">
    <property type="entry name" value="NAD(P)H-DEPENDENT FMN-CONTAINING OXIDOREDUCTASE YWQN-RELATED"/>
    <property type="match status" value="1"/>
</dbReference>
<evidence type="ECO:0000313" key="4">
    <source>
        <dbReference type="EMBL" id="RJP24236.1"/>
    </source>
</evidence>
<sequence length="225" mass="24742">MLCLLHCPFCLLYRRIFVTDVLGLAASPRTGGNSEILLDACLKGTAQAGLSAEKIRICDLNISPCLNCGGCAKTGTCVVKDDMQMLHEKFRDMKLLVVSSPVFFMGLPAQLKAVVDRCQAIWARKYILHRRMPKPETRRAAFIQVGGMKKEKIFDCGLITIGAFFATLDYTFFGELLLNNIDEKGAVLAHPEALRQARELGEALALGKAAHIGPKATTNDDRKRS</sequence>
<name>A0A3A4P1D9_ABYX5</name>
<organism evidence="4 5">
    <name type="scientific">Abyssobacteria bacterium (strain SURF_5)</name>
    <dbReference type="NCBI Taxonomy" id="2093360"/>
    <lineage>
        <taxon>Bacteria</taxon>
        <taxon>Pseudomonadati</taxon>
        <taxon>Candidatus Hydrogenedentota</taxon>
        <taxon>Candidatus Abyssobacteria</taxon>
    </lineage>
</organism>
<accession>A0A3A4P1D9</accession>
<dbReference type="Gene3D" id="3.40.50.360">
    <property type="match status" value="1"/>
</dbReference>
<dbReference type="InterPro" id="IPR051796">
    <property type="entry name" value="ISF_SsuE-like"/>
</dbReference>
<dbReference type="Proteomes" id="UP000265882">
    <property type="component" value="Unassembled WGS sequence"/>
</dbReference>
<evidence type="ECO:0000256" key="1">
    <source>
        <dbReference type="ARBA" id="ARBA00022630"/>
    </source>
</evidence>
<dbReference type="SUPFAM" id="SSF52218">
    <property type="entry name" value="Flavoproteins"/>
    <property type="match status" value="1"/>
</dbReference>
<reference evidence="4 5" key="1">
    <citation type="journal article" date="2017" name="ISME J.">
        <title>Energy and carbon metabolisms in a deep terrestrial subsurface fluid microbial community.</title>
        <authorList>
            <person name="Momper L."/>
            <person name="Jungbluth S.P."/>
            <person name="Lee M.D."/>
            <person name="Amend J.P."/>
        </authorList>
    </citation>
    <scope>NUCLEOTIDE SEQUENCE [LARGE SCALE GENOMIC DNA]</scope>
    <source>
        <strain evidence="4">SURF_5</strain>
    </source>
</reference>
<dbReference type="EMBL" id="QZKU01000038">
    <property type="protein sequence ID" value="RJP24236.1"/>
    <property type="molecule type" value="Genomic_DNA"/>
</dbReference>
<keyword evidence="2" id="KW-0288">FMN</keyword>
<evidence type="ECO:0000313" key="5">
    <source>
        <dbReference type="Proteomes" id="UP000265882"/>
    </source>
</evidence>
<proteinExistence type="predicted"/>
<keyword evidence="1" id="KW-0285">Flavoprotein</keyword>
<gene>
    <name evidence="4" type="ORF">C4520_04335</name>
</gene>
<feature type="domain" description="NADPH-dependent FMN reductase-like" evidence="3">
    <location>
        <begin position="20"/>
        <end position="127"/>
    </location>
</feature>
<dbReference type="InterPro" id="IPR005025">
    <property type="entry name" value="FMN_Rdtase-like_dom"/>
</dbReference>
<comment type="caution">
    <text evidence="4">The sequence shown here is derived from an EMBL/GenBank/DDBJ whole genome shotgun (WGS) entry which is preliminary data.</text>
</comment>